<keyword evidence="4" id="KW-1185">Reference proteome</keyword>
<dbReference type="Proteomes" id="UP001286456">
    <property type="component" value="Unassembled WGS sequence"/>
</dbReference>
<comment type="caution">
    <text evidence="3">The sequence shown here is derived from an EMBL/GenBank/DDBJ whole genome shotgun (WGS) entry which is preliminary data.</text>
</comment>
<accession>A0AAE0IEG9</accession>
<feature type="compositionally biased region" description="Low complexity" evidence="1">
    <location>
        <begin position="185"/>
        <end position="227"/>
    </location>
</feature>
<dbReference type="InterPro" id="IPR000210">
    <property type="entry name" value="BTB/POZ_dom"/>
</dbReference>
<proteinExistence type="predicted"/>
<dbReference type="PROSITE" id="PS50097">
    <property type="entry name" value="BTB"/>
    <property type="match status" value="1"/>
</dbReference>
<dbReference type="InterPro" id="IPR011333">
    <property type="entry name" value="SKP1/BTB/POZ_sf"/>
</dbReference>
<dbReference type="Gene3D" id="3.30.710.10">
    <property type="entry name" value="Potassium Channel Kv1.1, Chain A"/>
    <property type="match status" value="1"/>
</dbReference>
<dbReference type="SUPFAM" id="SSF54695">
    <property type="entry name" value="POZ domain"/>
    <property type="match status" value="1"/>
</dbReference>
<dbReference type="CDD" id="cd18186">
    <property type="entry name" value="BTB_POZ_ZBTB_KLHL-like"/>
    <property type="match status" value="1"/>
</dbReference>
<feature type="compositionally biased region" description="Polar residues" evidence="1">
    <location>
        <begin position="131"/>
        <end position="140"/>
    </location>
</feature>
<evidence type="ECO:0000313" key="3">
    <source>
        <dbReference type="EMBL" id="KAK3323292.1"/>
    </source>
</evidence>
<protein>
    <recommendedName>
        <fullName evidence="2">BTB domain-containing protein</fullName>
    </recommendedName>
</protein>
<dbReference type="AlphaFoldDB" id="A0AAE0IEG9"/>
<organism evidence="3 4">
    <name type="scientific">Cercophora scortea</name>
    <dbReference type="NCBI Taxonomy" id="314031"/>
    <lineage>
        <taxon>Eukaryota</taxon>
        <taxon>Fungi</taxon>
        <taxon>Dikarya</taxon>
        <taxon>Ascomycota</taxon>
        <taxon>Pezizomycotina</taxon>
        <taxon>Sordariomycetes</taxon>
        <taxon>Sordariomycetidae</taxon>
        <taxon>Sordariales</taxon>
        <taxon>Lasiosphaeriaceae</taxon>
        <taxon>Cercophora</taxon>
    </lineage>
</organism>
<feature type="region of interest" description="Disordered" evidence="1">
    <location>
        <begin position="89"/>
        <end position="113"/>
    </location>
</feature>
<feature type="compositionally biased region" description="Low complexity" evidence="1">
    <location>
        <begin position="141"/>
        <end position="152"/>
    </location>
</feature>
<dbReference type="EMBL" id="JAUEPO010000004">
    <property type="protein sequence ID" value="KAK3323292.1"/>
    <property type="molecule type" value="Genomic_DNA"/>
</dbReference>
<dbReference type="PANTHER" id="PTHR47843:SF5">
    <property type="entry name" value="BTB_POZ DOMAIN PROTEIN"/>
    <property type="match status" value="1"/>
</dbReference>
<dbReference type="PANTHER" id="PTHR47843">
    <property type="entry name" value="BTB DOMAIN-CONTAINING PROTEIN-RELATED"/>
    <property type="match status" value="1"/>
</dbReference>
<feature type="region of interest" description="Disordered" evidence="1">
    <location>
        <begin position="179"/>
        <end position="257"/>
    </location>
</feature>
<feature type="region of interest" description="Disordered" evidence="1">
    <location>
        <begin position="131"/>
        <end position="158"/>
    </location>
</feature>
<gene>
    <name evidence="3" type="ORF">B0T19DRAFT_200934</name>
</gene>
<reference evidence="3" key="2">
    <citation type="submission" date="2023-06" db="EMBL/GenBank/DDBJ databases">
        <authorList>
            <consortium name="Lawrence Berkeley National Laboratory"/>
            <person name="Haridas S."/>
            <person name="Hensen N."/>
            <person name="Bonometti L."/>
            <person name="Westerberg I."/>
            <person name="Brannstrom I.O."/>
            <person name="Guillou S."/>
            <person name="Cros-Aarteil S."/>
            <person name="Calhoun S."/>
            <person name="Kuo A."/>
            <person name="Mondo S."/>
            <person name="Pangilinan J."/>
            <person name="Riley R."/>
            <person name="Labutti K."/>
            <person name="Andreopoulos B."/>
            <person name="Lipzen A."/>
            <person name="Chen C."/>
            <person name="Yanf M."/>
            <person name="Daum C."/>
            <person name="Ng V."/>
            <person name="Clum A."/>
            <person name="Steindorff A."/>
            <person name="Ohm R."/>
            <person name="Martin F."/>
            <person name="Silar P."/>
            <person name="Natvig D."/>
            <person name="Lalanne C."/>
            <person name="Gautier V."/>
            <person name="Ament-Velasquez S.L."/>
            <person name="Kruys A."/>
            <person name="Hutchinson M.I."/>
            <person name="Powell A.J."/>
            <person name="Barry K."/>
            <person name="Miller A.N."/>
            <person name="Grigoriev I.V."/>
            <person name="Debuchy R."/>
            <person name="Gladieux P."/>
            <person name="Thoren M.H."/>
            <person name="Johannesson H."/>
        </authorList>
    </citation>
    <scope>NUCLEOTIDE SEQUENCE</scope>
    <source>
        <strain evidence="3">SMH4131-1</strain>
    </source>
</reference>
<evidence type="ECO:0000256" key="1">
    <source>
        <dbReference type="SAM" id="MobiDB-lite"/>
    </source>
</evidence>
<sequence>MLAGPCEELLSSLKRLYTNPEFSDLNINSTYKSYPVHKAVVCPRSHYITEQCRNVVPTAAQAGTVDVKDDDPEAVHLVIEYLYNLDYSDNPPDEVKQANGHTNGDIPTEEEELNAESPVLVANGFHSAEAQSVTKEPNGTASKDSASADVASPKTEAAPSIADSIEDFLPIPKLPKKKKKKVYKKATPAAEVTSTDLPAAAPAPTATDPDITPEAPKPTAAAEPSPSVTADAEVDADDTPPAPDPATPTAPQQQQTKLATHAKVYSLSAKYGIAELQALALGKFEEQARTGWDAADFTRAARAVYTSPLVGADSHARMRDVVTAILHAHKELWVQGDMQEIMRGELALDLIKRISEVGN</sequence>
<dbReference type="Pfam" id="PF00651">
    <property type="entry name" value="BTB"/>
    <property type="match status" value="1"/>
</dbReference>
<name>A0AAE0IEG9_9PEZI</name>
<evidence type="ECO:0000313" key="4">
    <source>
        <dbReference type="Proteomes" id="UP001286456"/>
    </source>
</evidence>
<feature type="domain" description="BTB" evidence="2">
    <location>
        <begin position="23"/>
        <end position="91"/>
    </location>
</feature>
<evidence type="ECO:0000259" key="2">
    <source>
        <dbReference type="PROSITE" id="PS50097"/>
    </source>
</evidence>
<reference evidence="3" key="1">
    <citation type="journal article" date="2023" name="Mol. Phylogenet. Evol.">
        <title>Genome-scale phylogeny and comparative genomics of the fungal order Sordariales.</title>
        <authorList>
            <person name="Hensen N."/>
            <person name="Bonometti L."/>
            <person name="Westerberg I."/>
            <person name="Brannstrom I.O."/>
            <person name="Guillou S."/>
            <person name="Cros-Aarteil S."/>
            <person name="Calhoun S."/>
            <person name="Haridas S."/>
            <person name="Kuo A."/>
            <person name="Mondo S."/>
            <person name="Pangilinan J."/>
            <person name="Riley R."/>
            <person name="LaButti K."/>
            <person name="Andreopoulos B."/>
            <person name="Lipzen A."/>
            <person name="Chen C."/>
            <person name="Yan M."/>
            <person name="Daum C."/>
            <person name="Ng V."/>
            <person name="Clum A."/>
            <person name="Steindorff A."/>
            <person name="Ohm R.A."/>
            <person name="Martin F."/>
            <person name="Silar P."/>
            <person name="Natvig D.O."/>
            <person name="Lalanne C."/>
            <person name="Gautier V."/>
            <person name="Ament-Velasquez S.L."/>
            <person name="Kruys A."/>
            <person name="Hutchinson M.I."/>
            <person name="Powell A.J."/>
            <person name="Barry K."/>
            <person name="Miller A.N."/>
            <person name="Grigoriev I.V."/>
            <person name="Debuchy R."/>
            <person name="Gladieux P."/>
            <person name="Hiltunen Thoren M."/>
            <person name="Johannesson H."/>
        </authorList>
    </citation>
    <scope>NUCLEOTIDE SEQUENCE</scope>
    <source>
        <strain evidence="3">SMH4131-1</strain>
    </source>
</reference>